<dbReference type="AlphaFoldDB" id="A0A8A7K714"/>
<dbReference type="Pfam" id="PF06738">
    <property type="entry name" value="ThrE"/>
    <property type="match status" value="1"/>
</dbReference>
<feature type="transmembrane region" description="Helical" evidence="7">
    <location>
        <begin position="172"/>
        <end position="192"/>
    </location>
</feature>
<feature type="transmembrane region" description="Helical" evidence="7">
    <location>
        <begin position="116"/>
        <end position="137"/>
    </location>
</feature>
<proteinExistence type="inferred from homology"/>
<feature type="transmembrane region" description="Helical" evidence="7">
    <location>
        <begin position="198"/>
        <end position="219"/>
    </location>
</feature>
<evidence type="ECO:0000256" key="7">
    <source>
        <dbReference type="SAM" id="Phobius"/>
    </source>
</evidence>
<dbReference type="GO" id="GO:0005886">
    <property type="term" value="C:plasma membrane"/>
    <property type="evidence" value="ECO:0007669"/>
    <property type="project" value="UniProtKB-SubCell"/>
</dbReference>
<keyword evidence="10" id="KW-1185">Reference proteome</keyword>
<evidence type="ECO:0000256" key="3">
    <source>
        <dbReference type="ARBA" id="ARBA00022692"/>
    </source>
</evidence>
<feature type="domain" description="Threonine/serine exporter-like N-terminal" evidence="8">
    <location>
        <begin position="10"/>
        <end position="250"/>
    </location>
</feature>
<keyword evidence="3 7" id="KW-0812">Transmembrane</keyword>
<evidence type="ECO:0000256" key="2">
    <source>
        <dbReference type="ARBA" id="ARBA00022475"/>
    </source>
</evidence>
<gene>
    <name evidence="9" type="ORF">GM661_05670</name>
</gene>
<dbReference type="InterPro" id="IPR010619">
    <property type="entry name" value="ThrE-like_N"/>
</dbReference>
<dbReference type="GO" id="GO:0015744">
    <property type="term" value="P:succinate transport"/>
    <property type="evidence" value="ECO:0007669"/>
    <property type="project" value="TreeGrafter"/>
</dbReference>
<keyword evidence="5 7" id="KW-0472">Membrane</keyword>
<dbReference type="EMBL" id="CP046640">
    <property type="protein sequence ID" value="QTL97506.1"/>
    <property type="molecule type" value="Genomic_DNA"/>
</dbReference>
<comment type="similarity">
    <text evidence="6">Belongs to the ThrE exporter (TC 2.A.79) family.</text>
</comment>
<dbReference type="KEGG" id="ifn:GM661_05670"/>
<protein>
    <recommendedName>
        <fullName evidence="8">Threonine/serine exporter-like N-terminal domain-containing protein</fullName>
    </recommendedName>
</protein>
<dbReference type="PANTHER" id="PTHR34390:SF2">
    <property type="entry name" value="SUCCINATE TRANSPORTER SUBUNIT YJJP-RELATED"/>
    <property type="match status" value="1"/>
</dbReference>
<keyword evidence="4 7" id="KW-1133">Transmembrane helix</keyword>
<evidence type="ECO:0000256" key="1">
    <source>
        <dbReference type="ARBA" id="ARBA00004651"/>
    </source>
</evidence>
<reference evidence="9" key="1">
    <citation type="submission" date="2019-12" db="EMBL/GenBank/DDBJ databases">
        <authorList>
            <person name="zhang j."/>
            <person name="sun C.M."/>
        </authorList>
    </citation>
    <scope>NUCLEOTIDE SEQUENCE</scope>
    <source>
        <strain evidence="9">NS-1</strain>
    </source>
</reference>
<dbReference type="GO" id="GO:0022857">
    <property type="term" value="F:transmembrane transporter activity"/>
    <property type="evidence" value="ECO:0007669"/>
    <property type="project" value="InterPro"/>
</dbReference>
<dbReference type="RefSeq" id="WP_230869138.1">
    <property type="nucleotide sequence ID" value="NZ_CP046640.1"/>
</dbReference>
<evidence type="ECO:0000313" key="10">
    <source>
        <dbReference type="Proteomes" id="UP000665020"/>
    </source>
</evidence>
<dbReference type="Proteomes" id="UP000665020">
    <property type="component" value="Chromosome"/>
</dbReference>
<accession>A0A8A7K714</accession>
<evidence type="ECO:0000256" key="5">
    <source>
        <dbReference type="ARBA" id="ARBA00023136"/>
    </source>
</evidence>
<evidence type="ECO:0000256" key="6">
    <source>
        <dbReference type="ARBA" id="ARBA00034125"/>
    </source>
</evidence>
<name>A0A8A7K714_9FIRM</name>
<evidence type="ECO:0000259" key="8">
    <source>
        <dbReference type="Pfam" id="PF06738"/>
    </source>
</evidence>
<feature type="transmembrane region" description="Helical" evidence="7">
    <location>
        <begin position="231"/>
        <end position="258"/>
    </location>
</feature>
<comment type="subcellular location">
    <subcellularLocation>
        <location evidence="1">Cell membrane</location>
        <topology evidence="1">Multi-pass membrane protein</topology>
    </subcellularLocation>
</comment>
<evidence type="ECO:0000313" key="9">
    <source>
        <dbReference type="EMBL" id="QTL97506.1"/>
    </source>
</evidence>
<dbReference type="InterPro" id="IPR050539">
    <property type="entry name" value="ThrE_Dicarb/AminoAcid_Exp"/>
</dbReference>
<organism evidence="9 10">
    <name type="scientific">Iocasia fonsfrigidae</name>
    <dbReference type="NCBI Taxonomy" id="2682810"/>
    <lineage>
        <taxon>Bacteria</taxon>
        <taxon>Bacillati</taxon>
        <taxon>Bacillota</taxon>
        <taxon>Clostridia</taxon>
        <taxon>Halanaerobiales</taxon>
        <taxon>Halanaerobiaceae</taxon>
        <taxon>Iocasia</taxon>
    </lineage>
</organism>
<sequence length="259" mass="28348">MISVKNKKIQFALKVGEILLKNGAETNRVERIVKDILIAKNVAEVEVFATPTVIMLNVREGELDDTITLIRRIYDRGIRLDKVALVWKLALLFIAGDQSDDQFFDELVEIINLAPYIFLVRILATGLMSAFFTIMFQGNQTDFWVAAVVGGMLGVIDYGFRQLPLSDFIIKLLDSSLITVVTLLLSMEVTTLHIDKVIFAAIMPLVPGVAITNAVLDIIRGDLLAGLSRGIEAVFVAVSIATGVGITLKLGALLGVVYL</sequence>
<evidence type="ECO:0000256" key="4">
    <source>
        <dbReference type="ARBA" id="ARBA00022989"/>
    </source>
</evidence>
<keyword evidence="2" id="KW-1003">Cell membrane</keyword>
<dbReference type="PANTHER" id="PTHR34390">
    <property type="entry name" value="UPF0442 PROTEIN YJJB-RELATED"/>
    <property type="match status" value="1"/>
</dbReference>